<accession>A0A8I0U769</accession>
<organism evidence="1 2">
    <name type="scientific">Morganella morganii</name>
    <name type="common">Proteus morganii</name>
    <dbReference type="NCBI Taxonomy" id="582"/>
    <lineage>
        <taxon>Bacteria</taxon>
        <taxon>Pseudomonadati</taxon>
        <taxon>Pseudomonadota</taxon>
        <taxon>Gammaproteobacteria</taxon>
        <taxon>Enterobacterales</taxon>
        <taxon>Morganellaceae</taxon>
        <taxon>Morganella</taxon>
    </lineage>
</organism>
<reference evidence="1" key="1">
    <citation type="submission" date="2017-12" db="EMBL/GenBank/DDBJ databases">
        <title>Genome sequencing and analysis.</title>
        <authorList>
            <person name="Huang Y.-T."/>
        </authorList>
    </citation>
    <scope>NUCLEOTIDE SEQUENCE</scope>
    <source>
        <strain evidence="1">VGH116</strain>
    </source>
</reference>
<protein>
    <recommendedName>
        <fullName evidence="3">Head-tail adaptor protein</fullName>
    </recommendedName>
</protein>
<dbReference type="Gene3D" id="2.40.10.270">
    <property type="entry name" value="Bacteriophage SPP1 head-tail adaptor protein"/>
    <property type="match status" value="1"/>
</dbReference>
<evidence type="ECO:0000313" key="1">
    <source>
        <dbReference type="EMBL" id="MBE8614877.1"/>
    </source>
</evidence>
<evidence type="ECO:0008006" key="3">
    <source>
        <dbReference type="Google" id="ProtNLM"/>
    </source>
</evidence>
<comment type="caution">
    <text evidence="1">The sequence shown here is derived from an EMBL/GenBank/DDBJ whole genome shotgun (WGS) entry which is preliminary data.</text>
</comment>
<proteinExistence type="predicted"/>
<dbReference type="EMBL" id="PKLF01000083">
    <property type="protein sequence ID" value="MBE8614877.1"/>
    <property type="molecule type" value="Genomic_DNA"/>
</dbReference>
<gene>
    <name evidence="1" type="ORF">CYG68_21415</name>
</gene>
<dbReference type="AlphaFoldDB" id="A0A8I0U769"/>
<dbReference type="NCBIfam" id="TIGR01563">
    <property type="entry name" value="gp16_SPP1"/>
    <property type="match status" value="1"/>
</dbReference>
<evidence type="ECO:0000313" key="2">
    <source>
        <dbReference type="Proteomes" id="UP000650477"/>
    </source>
</evidence>
<name>A0A8I0U769_MORMO</name>
<dbReference type="InterPro" id="IPR008767">
    <property type="entry name" value="Phage_SPP1_head-tail_adaptor"/>
</dbReference>
<sequence length="128" mass="14353">MEAADSGYREKRAGGGCMRAGRMNQRIAVQRSKLKPGAISGNEVMWETIAVVWAEVKGIRGREYFSSQQVQSETTLRVWIRYIPDITSKDRLKFRCAGSDTGCWNIKSIVSDRADGRMEIICEGSESD</sequence>
<dbReference type="InterPro" id="IPR038666">
    <property type="entry name" value="SSP1_head-tail_sf"/>
</dbReference>
<dbReference type="Pfam" id="PF05521">
    <property type="entry name" value="Phage_HCP"/>
    <property type="match status" value="1"/>
</dbReference>
<dbReference type="Proteomes" id="UP000650477">
    <property type="component" value="Unassembled WGS sequence"/>
</dbReference>